<evidence type="ECO:0000256" key="1">
    <source>
        <dbReference type="SAM" id="Phobius"/>
    </source>
</evidence>
<keyword evidence="3" id="KW-1185">Reference proteome</keyword>
<dbReference type="Gene3D" id="2.60.40.10">
    <property type="entry name" value="Immunoglobulins"/>
    <property type="match status" value="1"/>
</dbReference>
<sequence length="97" mass="10802">MFCVDARKGVSLEAARRVTDENLASRAYMNTGTSPTSPSSSSSPYAHLMLELLTPDDAGEYACRVDFRKERTRNSVIFLKIIGKCKTILFPIIIIMI</sequence>
<dbReference type="AlphaFoldDB" id="A0A1Y3BJA7"/>
<organism evidence="2 3">
    <name type="scientific">Euroglyphus maynei</name>
    <name type="common">Mayne's house dust mite</name>
    <dbReference type="NCBI Taxonomy" id="6958"/>
    <lineage>
        <taxon>Eukaryota</taxon>
        <taxon>Metazoa</taxon>
        <taxon>Ecdysozoa</taxon>
        <taxon>Arthropoda</taxon>
        <taxon>Chelicerata</taxon>
        <taxon>Arachnida</taxon>
        <taxon>Acari</taxon>
        <taxon>Acariformes</taxon>
        <taxon>Sarcoptiformes</taxon>
        <taxon>Astigmata</taxon>
        <taxon>Psoroptidia</taxon>
        <taxon>Analgoidea</taxon>
        <taxon>Pyroglyphidae</taxon>
        <taxon>Pyroglyphinae</taxon>
        <taxon>Euroglyphus</taxon>
    </lineage>
</organism>
<dbReference type="OrthoDB" id="10006996at2759"/>
<accession>A0A1Y3BJA7</accession>
<evidence type="ECO:0000313" key="3">
    <source>
        <dbReference type="Proteomes" id="UP000194236"/>
    </source>
</evidence>
<dbReference type="InterPro" id="IPR013783">
    <property type="entry name" value="Ig-like_fold"/>
</dbReference>
<keyword evidence="1" id="KW-0812">Transmembrane</keyword>
<evidence type="ECO:0008006" key="4">
    <source>
        <dbReference type="Google" id="ProtNLM"/>
    </source>
</evidence>
<protein>
    <recommendedName>
        <fullName evidence="4">Ig-like domain-containing protein</fullName>
    </recommendedName>
</protein>
<comment type="caution">
    <text evidence="2">The sequence shown here is derived from an EMBL/GenBank/DDBJ whole genome shotgun (WGS) entry which is preliminary data.</text>
</comment>
<name>A0A1Y3BJA7_EURMA</name>
<gene>
    <name evidence="2" type="ORF">BLA29_008358</name>
</gene>
<feature type="transmembrane region" description="Helical" evidence="1">
    <location>
        <begin position="77"/>
        <end position="96"/>
    </location>
</feature>
<evidence type="ECO:0000313" key="2">
    <source>
        <dbReference type="EMBL" id="OTF80094.1"/>
    </source>
</evidence>
<keyword evidence="1" id="KW-0472">Membrane</keyword>
<keyword evidence="1" id="KW-1133">Transmembrane helix</keyword>
<dbReference type="Proteomes" id="UP000194236">
    <property type="component" value="Unassembled WGS sequence"/>
</dbReference>
<reference evidence="2 3" key="1">
    <citation type="submission" date="2017-03" db="EMBL/GenBank/DDBJ databases">
        <title>Genome Survey of Euroglyphus maynei.</title>
        <authorList>
            <person name="Arlian L.G."/>
            <person name="Morgan M.S."/>
            <person name="Rider S.D."/>
        </authorList>
    </citation>
    <scope>NUCLEOTIDE SEQUENCE [LARGE SCALE GENOMIC DNA]</scope>
    <source>
        <strain evidence="2">Arlian Lab</strain>
        <tissue evidence="2">Whole body</tissue>
    </source>
</reference>
<dbReference type="EMBL" id="MUJZ01019950">
    <property type="protein sequence ID" value="OTF80094.1"/>
    <property type="molecule type" value="Genomic_DNA"/>
</dbReference>
<proteinExistence type="predicted"/>